<dbReference type="GO" id="GO:0005737">
    <property type="term" value="C:cytoplasm"/>
    <property type="evidence" value="ECO:0007669"/>
    <property type="project" value="UniProtKB-SubCell"/>
</dbReference>
<dbReference type="Gene3D" id="3.40.50.10750">
    <property type="entry name" value="Isocitrate/Isopropylmalate dehydrogenase-like"/>
    <property type="match status" value="1"/>
</dbReference>
<dbReference type="Pfam" id="PF13500">
    <property type="entry name" value="AAA_26"/>
    <property type="match status" value="1"/>
</dbReference>
<dbReference type="AlphaFoldDB" id="A0A8J7SKM1"/>
<evidence type="ECO:0000313" key="15">
    <source>
        <dbReference type="EMBL" id="MBK1790870.1"/>
    </source>
</evidence>
<dbReference type="InterPro" id="IPR016475">
    <property type="entry name" value="P-Actrans_bac"/>
</dbReference>
<keyword evidence="8 12" id="KW-0963">Cytoplasm</keyword>
<dbReference type="InterPro" id="IPR042112">
    <property type="entry name" value="P_AcTrfase_dom2"/>
</dbReference>
<keyword evidence="16" id="KW-1185">Reference proteome</keyword>
<comment type="caution">
    <text evidence="15">The sequence shown here is derived from an EMBL/GenBank/DDBJ whole genome shotgun (WGS) entry which is preliminary data.</text>
</comment>
<evidence type="ECO:0000256" key="11">
    <source>
        <dbReference type="ARBA" id="ARBA00031108"/>
    </source>
</evidence>
<evidence type="ECO:0000256" key="10">
    <source>
        <dbReference type="ARBA" id="ARBA00023315"/>
    </source>
</evidence>
<evidence type="ECO:0000259" key="14">
    <source>
        <dbReference type="Pfam" id="PF07085"/>
    </source>
</evidence>
<comment type="subunit">
    <text evidence="5">Homohexamer.</text>
</comment>
<dbReference type="InterPro" id="IPR028979">
    <property type="entry name" value="Ser_kin/Pase_Hpr-like_N_sf"/>
</dbReference>
<evidence type="ECO:0000256" key="2">
    <source>
        <dbReference type="ARBA" id="ARBA00004989"/>
    </source>
</evidence>
<evidence type="ECO:0000256" key="6">
    <source>
        <dbReference type="ARBA" id="ARBA00012707"/>
    </source>
</evidence>
<evidence type="ECO:0000313" key="16">
    <source>
        <dbReference type="Proteomes" id="UP000624703"/>
    </source>
</evidence>
<comment type="catalytic activity">
    <reaction evidence="12">
        <text>acetyl-CoA + phosphate = acetyl phosphate + CoA</text>
        <dbReference type="Rhea" id="RHEA:19521"/>
        <dbReference type="ChEBI" id="CHEBI:22191"/>
        <dbReference type="ChEBI" id="CHEBI:43474"/>
        <dbReference type="ChEBI" id="CHEBI:57287"/>
        <dbReference type="ChEBI" id="CHEBI:57288"/>
        <dbReference type="EC" id="2.3.1.8"/>
    </reaction>
</comment>
<name>A0A8J7SKM1_9BACT</name>
<dbReference type="NCBIfam" id="NF007233">
    <property type="entry name" value="PRK09653.1"/>
    <property type="match status" value="1"/>
</dbReference>
<evidence type="ECO:0000256" key="4">
    <source>
        <dbReference type="ARBA" id="ARBA00009786"/>
    </source>
</evidence>
<dbReference type="Pfam" id="PF01515">
    <property type="entry name" value="PTA_PTB"/>
    <property type="match status" value="1"/>
</dbReference>
<evidence type="ECO:0000256" key="9">
    <source>
        <dbReference type="ARBA" id="ARBA00022679"/>
    </source>
</evidence>
<dbReference type="Gene3D" id="3.40.50.300">
    <property type="entry name" value="P-loop containing nucleotide triphosphate hydrolases"/>
    <property type="match status" value="1"/>
</dbReference>
<dbReference type="PANTHER" id="PTHR43356">
    <property type="entry name" value="PHOSPHATE ACETYLTRANSFERASE"/>
    <property type="match status" value="1"/>
</dbReference>
<evidence type="ECO:0000256" key="3">
    <source>
        <dbReference type="ARBA" id="ARBA00008756"/>
    </source>
</evidence>
<dbReference type="GO" id="GO:0008959">
    <property type="term" value="F:phosphate acetyltransferase activity"/>
    <property type="evidence" value="ECO:0007669"/>
    <property type="project" value="UniProtKB-EC"/>
</dbReference>
<dbReference type="CDD" id="cd03109">
    <property type="entry name" value="DTBS"/>
    <property type="match status" value="1"/>
</dbReference>
<dbReference type="NCBIfam" id="TIGR00651">
    <property type="entry name" value="pta"/>
    <property type="match status" value="1"/>
</dbReference>
<dbReference type="Proteomes" id="UP000624703">
    <property type="component" value="Unassembled WGS sequence"/>
</dbReference>
<dbReference type="InterPro" id="IPR004614">
    <property type="entry name" value="P_AcTrfase"/>
</dbReference>
<dbReference type="InterPro" id="IPR050500">
    <property type="entry name" value="Phos_Acetyltrans/Butyryltrans"/>
</dbReference>
<dbReference type="GO" id="GO:0006085">
    <property type="term" value="P:acetyl-CoA biosynthetic process"/>
    <property type="evidence" value="ECO:0007669"/>
    <property type="project" value="UniProtKB-UniPathway"/>
</dbReference>
<accession>A0A8J7SKM1</accession>
<comment type="pathway">
    <text evidence="2 12">Metabolic intermediate biosynthesis; acetyl-CoA biosynthesis; acetyl-CoA from acetate: step 2/2.</text>
</comment>
<evidence type="ECO:0000256" key="1">
    <source>
        <dbReference type="ARBA" id="ARBA00004496"/>
    </source>
</evidence>
<comment type="domain">
    <text evidence="12">The N-terminal region seems to be important for proper quaternary structure. The C-terminal region contains the substrate-binding site.</text>
</comment>
<protein>
    <recommendedName>
        <fullName evidence="7 12">Phosphate acetyltransferase</fullName>
        <ecNumber evidence="6 12">2.3.1.8</ecNumber>
    </recommendedName>
    <alternativeName>
        <fullName evidence="11 12">Phosphotransacetylase</fullName>
    </alternativeName>
</protein>
<comment type="function">
    <text evidence="12">Involved in acetate metabolism.</text>
</comment>
<feature type="domain" description="DRTGG" evidence="14">
    <location>
        <begin position="227"/>
        <end position="337"/>
    </location>
</feature>
<keyword evidence="9 12" id="KW-0808">Transferase</keyword>
<gene>
    <name evidence="15" type="primary">pta</name>
    <name evidence="15" type="ORF">JIN82_06840</name>
</gene>
<evidence type="ECO:0000256" key="5">
    <source>
        <dbReference type="ARBA" id="ARBA00011643"/>
    </source>
</evidence>
<comment type="subcellular location">
    <subcellularLocation>
        <location evidence="1 12">Cytoplasm</location>
    </subcellularLocation>
</comment>
<feature type="domain" description="Phosphate acetyl/butaryl transferase" evidence="13">
    <location>
        <begin position="384"/>
        <end position="698"/>
    </location>
</feature>
<proteinExistence type="inferred from homology"/>
<dbReference type="EMBL" id="JAENIM010000034">
    <property type="protein sequence ID" value="MBK1790870.1"/>
    <property type="molecule type" value="Genomic_DNA"/>
</dbReference>
<dbReference type="EC" id="2.3.1.8" evidence="6 12"/>
<evidence type="ECO:0000256" key="12">
    <source>
        <dbReference type="PIRNR" id="PIRNR006107"/>
    </source>
</evidence>
<organism evidence="15 16">
    <name type="scientific">Persicirhabdus sediminis</name>
    <dbReference type="NCBI Taxonomy" id="454144"/>
    <lineage>
        <taxon>Bacteria</taxon>
        <taxon>Pseudomonadati</taxon>
        <taxon>Verrucomicrobiota</taxon>
        <taxon>Verrucomicrobiia</taxon>
        <taxon>Verrucomicrobiales</taxon>
        <taxon>Verrucomicrobiaceae</taxon>
        <taxon>Persicirhabdus</taxon>
    </lineage>
</organism>
<dbReference type="SUPFAM" id="SSF52540">
    <property type="entry name" value="P-loop containing nucleoside triphosphate hydrolases"/>
    <property type="match status" value="1"/>
</dbReference>
<reference evidence="15" key="1">
    <citation type="submission" date="2021-01" db="EMBL/GenBank/DDBJ databases">
        <title>Modified the classification status of verrucomicrobia.</title>
        <authorList>
            <person name="Feng X."/>
        </authorList>
    </citation>
    <scope>NUCLEOTIDE SEQUENCE</scope>
    <source>
        <strain evidence="15">_KCTC 22039</strain>
    </source>
</reference>
<dbReference type="Gene3D" id="3.40.1390.20">
    <property type="entry name" value="HprK N-terminal domain-like"/>
    <property type="match status" value="1"/>
</dbReference>
<comment type="similarity">
    <text evidence="3 12">In the C-terminal section; belongs to the phosphate acetyltransferase and butyryltransferase family.</text>
</comment>
<dbReference type="PIRSF" id="PIRSF006107">
    <property type="entry name" value="PhpActrans_proteobac"/>
    <property type="match status" value="1"/>
</dbReference>
<dbReference type="InterPro" id="IPR010766">
    <property type="entry name" value="DRTGG"/>
</dbReference>
<keyword evidence="10 12" id="KW-0012">Acyltransferase</keyword>
<evidence type="ECO:0000256" key="7">
    <source>
        <dbReference type="ARBA" id="ARBA00021528"/>
    </source>
</evidence>
<evidence type="ECO:0000256" key="8">
    <source>
        <dbReference type="ARBA" id="ARBA00022490"/>
    </source>
</evidence>
<dbReference type="SUPFAM" id="SSF75138">
    <property type="entry name" value="HprK N-terminal domain-like"/>
    <property type="match status" value="1"/>
</dbReference>
<evidence type="ECO:0000259" key="13">
    <source>
        <dbReference type="Pfam" id="PF01515"/>
    </source>
</evidence>
<dbReference type="SUPFAM" id="SSF53659">
    <property type="entry name" value="Isocitrate/Isopropylmalate dehydrogenase-like"/>
    <property type="match status" value="1"/>
</dbReference>
<dbReference type="InterPro" id="IPR042113">
    <property type="entry name" value="P_AcTrfase_dom1"/>
</dbReference>
<comment type="similarity">
    <text evidence="4 12">In the N-terminal section; belongs to the CobB/CobQ family.</text>
</comment>
<dbReference type="FunFam" id="3.40.50.10750:FF:000001">
    <property type="entry name" value="Phosphate acetyltransferase"/>
    <property type="match status" value="1"/>
</dbReference>
<dbReference type="NCBIfam" id="NF004167">
    <property type="entry name" value="PRK05632.1"/>
    <property type="match status" value="1"/>
</dbReference>
<sequence length="708" mass="76286">MMHTFLIVPAGMHAGLTSASVGLVHSLDRLGMRVGFFKPISQSYDERGSDLSSEYVRAISAVEAPDPISVDAAREWTSTAHTENLLEEIVSRFQTAAEGMDVMVVEGLHVSHNHAFLNSLNPKLARALNADVILVSNCQDMDAAQLNQHIESAGEPFGGAASANVIGCILNQVKPSELLGPRLDDTEQVNWAYNKIIRQVTCFRKEHLHLLGVIPFRESLTSFRTSDLIRPLEATVLFEGEIDTRRVSETHLCARDISHLPQVYHAGSLVVTPADRSDVIIGCAYAAQKGIQLAGLILTGDLEPNQNVLDFCGSAFETGLPVMAVKTTSFETARNLTAVSPEIPADDVARLQQLVGHIARHIDTGWMENHCSAPQKIRLSPPAFRHLINQKARSNPKRIVLPEGCEPRTLEAAVICHRRKIAEPVLIGSPEEVNSAAKKHGIALPSDIEILDPVLHRARYVSSLYELRKHKGMTPAQAESTLEDNITLATMMLAKGDVDGLVSGAIHSTADTIRPALQLIKKAPSAAGVSSVFFMCLPKQVLVYGDCAVNLDPKAELLADIAIQSAESAVAFGIEPRIAMISYSTLGSGGGADVEKVIEATKLVRERRPDLLVDGPLQYDAASNSGVAKTKAPDSEVAGRATVFVFPDLNTGNTTYKAVQRSANVVSVGPVLQGLRKPVNDLSRGANVDDIVFTIAITSIQAQQAQTV</sequence>
<dbReference type="InterPro" id="IPR002505">
    <property type="entry name" value="PTA_PTB"/>
</dbReference>
<dbReference type="Gene3D" id="3.40.50.10950">
    <property type="match status" value="1"/>
</dbReference>
<dbReference type="PANTHER" id="PTHR43356:SF3">
    <property type="entry name" value="PHOSPHATE ACETYLTRANSFERASE"/>
    <property type="match status" value="1"/>
</dbReference>
<dbReference type="InterPro" id="IPR027417">
    <property type="entry name" value="P-loop_NTPase"/>
</dbReference>
<dbReference type="Pfam" id="PF07085">
    <property type="entry name" value="DRTGG"/>
    <property type="match status" value="1"/>
</dbReference>
<dbReference type="UniPathway" id="UPA00340">
    <property type="reaction ID" value="UER00459"/>
</dbReference>